<keyword evidence="2" id="KW-0238">DNA-binding</keyword>
<keyword evidence="1" id="KW-0805">Transcription regulation</keyword>
<evidence type="ECO:0000256" key="2">
    <source>
        <dbReference type="ARBA" id="ARBA00023125"/>
    </source>
</evidence>
<evidence type="ECO:0000313" key="6">
    <source>
        <dbReference type="Proteomes" id="UP000316225"/>
    </source>
</evidence>
<dbReference type="OrthoDB" id="9793400at2"/>
<dbReference type="CDD" id="cd03136">
    <property type="entry name" value="GATase1_AraC_ArgR_like"/>
    <property type="match status" value="1"/>
</dbReference>
<dbReference type="PANTHER" id="PTHR43280:SF2">
    <property type="entry name" value="HTH-TYPE TRANSCRIPTIONAL REGULATOR EXSA"/>
    <property type="match status" value="1"/>
</dbReference>
<dbReference type="EMBL" id="VLKU01000001">
    <property type="protein sequence ID" value="TWI38298.1"/>
    <property type="molecule type" value="Genomic_DNA"/>
</dbReference>
<keyword evidence="6" id="KW-1185">Reference proteome</keyword>
<dbReference type="InterPro" id="IPR002818">
    <property type="entry name" value="DJ-1/PfpI"/>
</dbReference>
<dbReference type="InterPro" id="IPR018060">
    <property type="entry name" value="HTH_AraC"/>
</dbReference>
<dbReference type="GO" id="GO:0003700">
    <property type="term" value="F:DNA-binding transcription factor activity"/>
    <property type="evidence" value="ECO:0007669"/>
    <property type="project" value="InterPro"/>
</dbReference>
<evidence type="ECO:0000256" key="3">
    <source>
        <dbReference type="ARBA" id="ARBA00023163"/>
    </source>
</evidence>
<dbReference type="PANTHER" id="PTHR43280">
    <property type="entry name" value="ARAC-FAMILY TRANSCRIPTIONAL REGULATOR"/>
    <property type="match status" value="1"/>
</dbReference>
<comment type="caution">
    <text evidence="5">The sequence shown here is derived from an EMBL/GenBank/DDBJ whole genome shotgun (WGS) entry which is preliminary data.</text>
</comment>
<dbReference type="RefSeq" id="WP_145396065.1">
    <property type="nucleotide sequence ID" value="NZ_VLKU01000001.1"/>
</dbReference>
<dbReference type="Gene3D" id="3.40.50.880">
    <property type="match status" value="1"/>
</dbReference>
<accession>A0A562P1D2</accession>
<dbReference type="SMART" id="SM00342">
    <property type="entry name" value="HTH_ARAC"/>
    <property type="match status" value="1"/>
</dbReference>
<evidence type="ECO:0000256" key="1">
    <source>
        <dbReference type="ARBA" id="ARBA00023015"/>
    </source>
</evidence>
<dbReference type="InterPro" id="IPR018062">
    <property type="entry name" value="HTH_AraC-typ_CS"/>
</dbReference>
<dbReference type="GO" id="GO:0043565">
    <property type="term" value="F:sequence-specific DNA binding"/>
    <property type="evidence" value="ECO:0007669"/>
    <property type="project" value="InterPro"/>
</dbReference>
<proteinExistence type="predicted"/>
<dbReference type="Pfam" id="PF01965">
    <property type="entry name" value="DJ-1_PfpI"/>
    <property type="match status" value="1"/>
</dbReference>
<gene>
    <name evidence="5" type="ORF">IQ24_00437</name>
</gene>
<organism evidence="5 6">
    <name type="scientific">Paracoccus sulfuroxidans</name>
    <dbReference type="NCBI Taxonomy" id="384678"/>
    <lineage>
        <taxon>Bacteria</taxon>
        <taxon>Pseudomonadati</taxon>
        <taxon>Pseudomonadota</taxon>
        <taxon>Alphaproteobacteria</taxon>
        <taxon>Rhodobacterales</taxon>
        <taxon>Paracoccaceae</taxon>
        <taxon>Paracoccus</taxon>
    </lineage>
</organism>
<evidence type="ECO:0000313" key="5">
    <source>
        <dbReference type="EMBL" id="TWI38298.1"/>
    </source>
</evidence>
<dbReference type="InterPro" id="IPR029062">
    <property type="entry name" value="Class_I_gatase-like"/>
</dbReference>
<name>A0A562P1D2_9RHOB</name>
<dbReference type="Proteomes" id="UP000316225">
    <property type="component" value="Unassembled WGS sequence"/>
</dbReference>
<protein>
    <submittedName>
        <fullName evidence="5">Transcriptional regulator GlxA family with amidase domain</fullName>
    </submittedName>
</protein>
<dbReference type="PROSITE" id="PS01124">
    <property type="entry name" value="HTH_ARAC_FAMILY_2"/>
    <property type="match status" value="1"/>
</dbReference>
<evidence type="ECO:0000259" key="4">
    <source>
        <dbReference type="PROSITE" id="PS01124"/>
    </source>
</evidence>
<dbReference type="Pfam" id="PF12833">
    <property type="entry name" value="HTH_18"/>
    <property type="match status" value="1"/>
</dbReference>
<dbReference type="AlphaFoldDB" id="A0A562P1D2"/>
<dbReference type="InterPro" id="IPR009057">
    <property type="entry name" value="Homeodomain-like_sf"/>
</dbReference>
<keyword evidence="3" id="KW-0804">Transcription</keyword>
<reference evidence="5 6" key="1">
    <citation type="journal article" date="2015" name="Stand. Genomic Sci.">
        <title>Genomic Encyclopedia of Bacterial and Archaeal Type Strains, Phase III: the genomes of soil and plant-associated and newly described type strains.</title>
        <authorList>
            <person name="Whitman W.B."/>
            <person name="Woyke T."/>
            <person name="Klenk H.P."/>
            <person name="Zhou Y."/>
            <person name="Lilburn T.G."/>
            <person name="Beck B.J."/>
            <person name="De Vos P."/>
            <person name="Vandamme P."/>
            <person name="Eisen J.A."/>
            <person name="Garrity G."/>
            <person name="Hugenholtz P."/>
            <person name="Kyrpides N.C."/>
        </authorList>
    </citation>
    <scope>NUCLEOTIDE SEQUENCE [LARGE SCALE GENOMIC DNA]</scope>
    <source>
        <strain evidence="5 6">CGMCC 1.5364</strain>
    </source>
</reference>
<dbReference type="Gene3D" id="1.10.10.60">
    <property type="entry name" value="Homeodomain-like"/>
    <property type="match status" value="1"/>
</dbReference>
<sequence length="328" mass="36441">MTKSAPILQTSRARRIAFILVEGFPLLPATAAIEPFRAANTMSGDLLYSLQFVSLWGNRATSSLGGSFETKPFTESRQDMDIAFVVAGGNPLTFYHPELNGWLRRLDSRGVALGGISGGAAILARAGLMSNRRFTVHWELFDALRASDESLLLEQRLFVIDRNRYSCAGGIAPLDMAHAMIASEHGAELAQRVSDWFVHTHVRMAEDPQRVGLAQRYRTSHPALLAAIEYMQSHVADPLSLGQIASLAGIGERQMQRLFQTELNMPTIRFYRQLRLNKAEELLQRTTLPIAEIATLTGFASPAHFSRCFVEEFGHSPRKARNRSGQED</sequence>
<dbReference type="SUPFAM" id="SSF46689">
    <property type="entry name" value="Homeodomain-like"/>
    <property type="match status" value="2"/>
</dbReference>
<dbReference type="SUPFAM" id="SSF52317">
    <property type="entry name" value="Class I glutamine amidotransferase-like"/>
    <property type="match status" value="1"/>
</dbReference>
<dbReference type="PROSITE" id="PS00041">
    <property type="entry name" value="HTH_ARAC_FAMILY_1"/>
    <property type="match status" value="1"/>
</dbReference>
<feature type="domain" description="HTH araC/xylS-type" evidence="4">
    <location>
        <begin position="225"/>
        <end position="323"/>
    </location>
</feature>